<keyword evidence="2" id="KW-0812">Transmembrane</keyword>
<gene>
    <name evidence="3" type="ORF">RhiirA4_474634</name>
</gene>
<comment type="caution">
    <text evidence="3">The sequence shown here is derived from an EMBL/GenBank/DDBJ whole genome shotgun (WGS) entry which is preliminary data.</text>
</comment>
<dbReference type="AlphaFoldDB" id="A0A2I1H8T7"/>
<feature type="transmembrane region" description="Helical" evidence="2">
    <location>
        <begin position="193"/>
        <end position="211"/>
    </location>
</feature>
<feature type="transmembrane region" description="Helical" evidence="2">
    <location>
        <begin position="167"/>
        <end position="186"/>
    </location>
</feature>
<accession>A0A2I1H8T7</accession>
<dbReference type="Proteomes" id="UP000234323">
    <property type="component" value="Unassembled WGS sequence"/>
</dbReference>
<feature type="transmembrane region" description="Helical" evidence="2">
    <location>
        <begin position="231"/>
        <end position="248"/>
    </location>
</feature>
<dbReference type="VEuPathDB" id="FungiDB:FUN_010128"/>
<protein>
    <submittedName>
        <fullName evidence="3">Uncharacterized protein</fullName>
    </submittedName>
</protein>
<dbReference type="VEuPathDB" id="FungiDB:RhiirFUN_021987"/>
<dbReference type="VEuPathDB" id="FungiDB:RhiirA1_395547"/>
<keyword evidence="2" id="KW-1133">Transmembrane helix</keyword>
<evidence type="ECO:0000256" key="1">
    <source>
        <dbReference type="SAM" id="MobiDB-lite"/>
    </source>
</evidence>
<evidence type="ECO:0000313" key="4">
    <source>
        <dbReference type="Proteomes" id="UP000234323"/>
    </source>
</evidence>
<name>A0A2I1H8T7_9GLOM</name>
<feature type="transmembrane region" description="Helical" evidence="2">
    <location>
        <begin position="57"/>
        <end position="80"/>
    </location>
</feature>
<proteinExistence type="predicted"/>
<feature type="region of interest" description="Disordered" evidence="1">
    <location>
        <begin position="1"/>
        <end position="22"/>
    </location>
</feature>
<evidence type="ECO:0000256" key="2">
    <source>
        <dbReference type="SAM" id="Phobius"/>
    </source>
</evidence>
<evidence type="ECO:0000313" key="3">
    <source>
        <dbReference type="EMBL" id="PKY55289.1"/>
    </source>
</evidence>
<reference evidence="3 4" key="1">
    <citation type="submission" date="2015-10" db="EMBL/GenBank/DDBJ databases">
        <title>Genome analyses suggest a sexual origin of heterokaryosis in a supposedly ancient asexual fungus.</title>
        <authorList>
            <person name="Ropars J."/>
            <person name="Sedzielewska K."/>
            <person name="Noel J."/>
            <person name="Charron P."/>
            <person name="Farinelli L."/>
            <person name="Marton T."/>
            <person name="Kruger M."/>
            <person name="Pelin A."/>
            <person name="Brachmann A."/>
            <person name="Corradi N."/>
        </authorList>
    </citation>
    <scope>NUCLEOTIDE SEQUENCE [LARGE SCALE GENOMIC DNA]</scope>
    <source>
        <strain evidence="3 4">A4</strain>
    </source>
</reference>
<feature type="transmembrane region" description="Helical" evidence="2">
    <location>
        <begin position="92"/>
        <end position="116"/>
    </location>
</feature>
<dbReference type="EMBL" id="LLXI01001818">
    <property type="protein sequence ID" value="PKY55289.1"/>
    <property type="molecule type" value="Genomic_DNA"/>
</dbReference>
<keyword evidence="4" id="KW-1185">Reference proteome</keyword>
<keyword evidence="2" id="KW-0472">Membrane</keyword>
<organism evidence="3 4">
    <name type="scientific">Rhizophagus irregularis</name>
    <dbReference type="NCBI Taxonomy" id="588596"/>
    <lineage>
        <taxon>Eukaryota</taxon>
        <taxon>Fungi</taxon>
        <taxon>Fungi incertae sedis</taxon>
        <taxon>Mucoromycota</taxon>
        <taxon>Glomeromycotina</taxon>
        <taxon>Glomeromycetes</taxon>
        <taxon>Glomerales</taxon>
        <taxon>Glomeraceae</taxon>
        <taxon>Rhizophagus</taxon>
    </lineage>
</organism>
<sequence>MSTEFSENGKSDSSDSSKNGPLEIDKLEARELAKHRLRQLTESNDEYRSLYDCFLQWHYLIVSVCGVVALFGITIAILKLMEKEILLDVFRLLQSSFASIISGGSIIALGSSYFFFDNDKDESKNEPKDEVIQLCMKGDLGEKLETTTMTLREKKNDLEQAMSWQSIWAIHASIAVLLLVGIDYFGLLPDIKYLDVGLDFLLSLTGIYYLFCECILKSVLSNPREELEQNHLILFLFVIPCALSVGLLESNETRIWTIIFYFFRPYASKDRNWIKEVYLSRDEKVEIAYLLRGLDPDISLLKVKKFNEELNENTPLQYNKKSVDDKSKSFIESVNDIEFNANQQIFEEYYNLGEALEKCLRGNVSPGYSQRPEYKEIIEKFSFIKSDVEKILNHYIDFYNSGSGLTLKKFFAKYPKQKHKNLSDEEIYVAHNALKVYCIFNKIDKGKIEKFKKFPAHSIGKFTRNEIFEIIVEVEKKKNNE</sequence>